<evidence type="ECO:0000313" key="1">
    <source>
        <dbReference type="EMBL" id="KAF3033611.1"/>
    </source>
</evidence>
<reference evidence="1" key="1">
    <citation type="submission" date="2019-04" db="EMBL/GenBank/DDBJ databases">
        <title>Sequencing of skin fungus with MAO and IRED activity.</title>
        <authorList>
            <person name="Marsaioli A.J."/>
            <person name="Bonatto J.M.C."/>
            <person name="Reis Junior O."/>
        </authorList>
    </citation>
    <scope>NUCLEOTIDE SEQUENCE</scope>
    <source>
        <strain evidence="1">28M1</strain>
    </source>
</reference>
<dbReference type="OrthoDB" id="419598at2759"/>
<keyword evidence="2" id="KW-1185">Reference proteome</keyword>
<dbReference type="AlphaFoldDB" id="A0A9P4WIL1"/>
<accession>A0A9P4WIL1</accession>
<protein>
    <submittedName>
        <fullName evidence="1">Uncharacterized protein</fullName>
    </submittedName>
</protein>
<name>A0A9P4WIL1_9PLEO</name>
<evidence type="ECO:0000313" key="2">
    <source>
        <dbReference type="Proteomes" id="UP000758155"/>
    </source>
</evidence>
<gene>
    <name evidence="1" type="ORF">E8E12_001417</name>
</gene>
<comment type="caution">
    <text evidence="1">The sequence shown here is derived from an EMBL/GenBank/DDBJ whole genome shotgun (WGS) entry which is preliminary data.</text>
</comment>
<organism evidence="1 2">
    <name type="scientific">Didymella heteroderae</name>
    <dbReference type="NCBI Taxonomy" id="1769908"/>
    <lineage>
        <taxon>Eukaryota</taxon>
        <taxon>Fungi</taxon>
        <taxon>Dikarya</taxon>
        <taxon>Ascomycota</taxon>
        <taxon>Pezizomycotina</taxon>
        <taxon>Dothideomycetes</taxon>
        <taxon>Pleosporomycetidae</taxon>
        <taxon>Pleosporales</taxon>
        <taxon>Pleosporineae</taxon>
        <taxon>Didymellaceae</taxon>
        <taxon>Didymella</taxon>
    </lineage>
</organism>
<dbReference type="Proteomes" id="UP000758155">
    <property type="component" value="Unassembled WGS sequence"/>
</dbReference>
<proteinExistence type="predicted"/>
<sequence>MWCPETQSPSSVDKYTIHIIGVPGAEADYTYLDDFANFLVATLLESAESHNHFLNMVSDTNPKSQIAKLPEKYTGKIVELDVLEKKMHETWDDPSQASKEHTEAHSLWTFGI</sequence>
<dbReference type="EMBL" id="SWKV01000078">
    <property type="protein sequence ID" value="KAF3033611.1"/>
    <property type="molecule type" value="Genomic_DNA"/>
</dbReference>